<evidence type="ECO:0000313" key="8">
    <source>
        <dbReference type="Proteomes" id="UP000228767"/>
    </source>
</evidence>
<comment type="caution">
    <text evidence="7">The sequence shown here is derived from an EMBL/GenBank/DDBJ whole genome shotgun (WGS) entry which is preliminary data.</text>
</comment>
<proteinExistence type="predicted"/>
<dbReference type="Gene3D" id="3.50.50.60">
    <property type="entry name" value="FAD/NAD(P)-binding domain"/>
    <property type="match status" value="2"/>
</dbReference>
<evidence type="ECO:0000256" key="5">
    <source>
        <dbReference type="ARBA" id="ARBA00023027"/>
    </source>
</evidence>
<name>A0A2H0RFE1_9BACT</name>
<dbReference type="InterPro" id="IPR036188">
    <property type="entry name" value="FAD/NAD-bd_sf"/>
</dbReference>
<evidence type="ECO:0000256" key="4">
    <source>
        <dbReference type="ARBA" id="ARBA00022857"/>
    </source>
</evidence>
<dbReference type="InterPro" id="IPR052206">
    <property type="entry name" value="Retinol_saturase"/>
</dbReference>
<dbReference type="InterPro" id="IPR002937">
    <property type="entry name" value="Amino_oxidase"/>
</dbReference>
<accession>A0A2H0RFE1</accession>
<dbReference type="GO" id="GO:0016491">
    <property type="term" value="F:oxidoreductase activity"/>
    <property type="evidence" value="ECO:0007669"/>
    <property type="project" value="InterPro"/>
</dbReference>
<dbReference type="Proteomes" id="UP000228767">
    <property type="component" value="Unassembled WGS sequence"/>
</dbReference>
<dbReference type="PANTHER" id="PTHR46091:SF3">
    <property type="entry name" value="AMINE OXIDASE DOMAIN-CONTAINING PROTEIN"/>
    <property type="match status" value="1"/>
</dbReference>
<organism evidence="7 8">
    <name type="scientific">Candidatus Vogelbacteria bacterium CG10_big_fil_rev_8_21_14_0_10_51_16</name>
    <dbReference type="NCBI Taxonomy" id="1975045"/>
    <lineage>
        <taxon>Bacteria</taxon>
        <taxon>Candidatus Vogeliibacteriota</taxon>
    </lineage>
</organism>
<sequence>MSDDFKYDYLFIGTGNSALTAASLLANAGKKVCMLEAHEYPGGYAHTFPWGDFQFCAQVHYIWGCNPPPPGHTQGGQIYEFLKKIGLERELTFELFDPDGYDRMAMPDGKIVGIPYGFNQLVDNIEEAYPGSRDSVRRFLNIIERIRYEMVRVPDHQIRWWEYMAKGWRFLTLLKYKKKTLQEVFDECAVSKEAQAVLCAQAADFMLPPEKLSVFAFTGLFCGYGNGAFYPTKHYKHYFERIANFITEHRGCHIFYKSMVTGIEADGDHITKVHTKDGKTFTAREIVCNMDPQKAAEMIGLEKFPDTWRKKLDYDYSGSSLMVYLGLKDFDFEKYGLSNGNVWHMEQWDMNKIWKEQGAGDFSKPFFFISMPTHHSTEPGVAPPGHQIMEVGTYTEYKEWKELHDTDYKAYEAKKNALGEQLLDLVEKHYVPDLRKHIVVKVVGSPTTNEEWVWAPKGTAYGEPCTPHQIGPRRLPQETPFKNFYFCNATAGYAGIYGTTSNGIRLYAKLTGDRFYDITKGPTDKEFIEDTRKLASTSARG</sequence>
<evidence type="ECO:0000259" key="6">
    <source>
        <dbReference type="Pfam" id="PF01593"/>
    </source>
</evidence>
<evidence type="ECO:0000256" key="2">
    <source>
        <dbReference type="ARBA" id="ARBA00022729"/>
    </source>
</evidence>
<keyword evidence="5" id="KW-0520">NAD</keyword>
<dbReference type="Pfam" id="PF01593">
    <property type="entry name" value="Amino_oxidase"/>
    <property type="match status" value="1"/>
</dbReference>
<keyword evidence="2" id="KW-0732">Signal</keyword>
<keyword evidence="3" id="KW-0274">FAD</keyword>
<feature type="domain" description="Amine oxidase" evidence="6">
    <location>
        <begin position="19"/>
        <end position="504"/>
    </location>
</feature>
<gene>
    <name evidence="7" type="ORF">COV10_00020</name>
</gene>
<keyword evidence="1" id="KW-0285">Flavoprotein</keyword>
<reference evidence="7 8" key="1">
    <citation type="submission" date="2017-09" db="EMBL/GenBank/DDBJ databases">
        <title>Depth-based differentiation of microbial function through sediment-hosted aquifers and enrichment of novel symbionts in the deep terrestrial subsurface.</title>
        <authorList>
            <person name="Probst A.J."/>
            <person name="Ladd B."/>
            <person name="Jarett J.K."/>
            <person name="Geller-Mcgrath D.E."/>
            <person name="Sieber C.M."/>
            <person name="Emerson J.B."/>
            <person name="Anantharaman K."/>
            <person name="Thomas B.C."/>
            <person name="Malmstrom R."/>
            <person name="Stieglmeier M."/>
            <person name="Klingl A."/>
            <person name="Woyke T."/>
            <person name="Ryan C.M."/>
            <person name="Banfield J.F."/>
        </authorList>
    </citation>
    <scope>NUCLEOTIDE SEQUENCE [LARGE SCALE GENOMIC DNA]</scope>
    <source>
        <strain evidence="7">CG10_big_fil_rev_8_21_14_0_10_51_16</strain>
    </source>
</reference>
<dbReference type="PANTHER" id="PTHR46091">
    <property type="entry name" value="BLR7054 PROTEIN"/>
    <property type="match status" value="1"/>
</dbReference>
<dbReference type="EMBL" id="PCYI01000001">
    <property type="protein sequence ID" value="PIR45262.1"/>
    <property type="molecule type" value="Genomic_DNA"/>
</dbReference>
<keyword evidence="4" id="KW-0521">NADP</keyword>
<protein>
    <submittedName>
        <fullName evidence="7">FAD-dependent oxidoreductase</fullName>
    </submittedName>
</protein>
<dbReference type="AlphaFoldDB" id="A0A2H0RFE1"/>
<evidence type="ECO:0000256" key="1">
    <source>
        <dbReference type="ARBA" id="ARBA00022630"/>
    </source>
</evidence>
<dbReference type="SUPFAM" id="SSF51905">
    <property type="entry name" value="FAD/NAD(P)-binding domain"/>
    <property type="match status" value="1"/>
</dbReference>
<evidence type="ECO:0000313" key="7">
    <source>
        <dbReference type="EMBL" id="PIR45262.1"/>
    </source>
</evidence>
<evidence type="ECO:0000256" key="3">
    <source>
        <dbReference type="ARBA" id="ARBA00022827"/>
    </source>
</evidence>